<gene>
    <name evidence="4" type="ORF">M430DRAFT_68943</name>
</gene>
<protein>
    <recommendedName>
        <fullName evidence="6">Ubiquitin-like domain-containing protein</fullName>
    </recommendedName>
</protein>
<keyword evidence="5" id="KW-1185">Reference proteome</keyword>
<evidence type="ECO:0000259" key="2">
    <source>
        <dbReference type="PROSITE" id="PS50030"/>
    </source>
</evidence>
<dbReference type="GO" id="GO:0031593">
    <property type="term" value="F:polyubiquitin modification-dependent protein binding"/>
    <property type="evidence" value="ECO:0007669"/>
    <property type="project" value="TreeGrafter"/>
</dbReference>
<dbReference type="InParanoid" id="A0A2T3AVQ2"/>
<reference evidence="4 5" key="1">
    <citation type="journal article" date="2018" name="New Phytol.">
        <title>Comparative genomics and transcriptomics depict ericoid mycorrhizal fungi as versatile saprotrophs and plant mutualists.</title>
        <authorList>
            <person name="Martino E."/>
            <person name="Morin E."/>
            <person name="Grelet G.A."/>
            <person name="Kuo A."/>
            <person name="Kohler A."/>
            <person name="Daghino S."/>
            <person name="Barry K.W."/>
            <person name="Cichocki N."/>
            <person name="Clum A."/>
            <person name="Dockter R.B."/>
            <person name="Hainaut M."/>
            <person name="Kuo R.C."/>
            <person name="LaButti K."/>
            <person name="Lindahl B.D."/>
            <person name="Lindquist E.A."/>
            <person name="Lipzen A."/>
            <person name="Khouja H.R."/>
            <person name="Magnuson J."/>
            <person name="Murat C."/>
            <person name="Ohm R.A."/>
            <person name="Singer S.W."/>
            <person name="Spatafora J.W."/>
            <person name="Wang M."/>
            <person name="Veneault-Fourrey C."/>
            <person name="Henrissat B."/>
            <person name="Grigoriev I.V."/>
            <person name="Martin F.M."/>
            <person name="Perotto S."/>
        </authorList>
    </citation>
    <scope>NUCLEOTIDE SEQUENCE [LARGE SCALE GENOMIC DNA]</scope>
    <source>
        <strain evidence="4 5">ATCC 22711</strain>
    </source>
</reference>
<dbReference type="SUPFAM" id="SSF54236">
    <property type="entry name" value="Ubiquitin-like"/>
    <property type="match status" value="1"/>
</dbReference>
<dbReference type="GO" id="GO:0006511">
    <property type="term" value="P:ubiquitin-dependent protein catabolic process"/>
    <property type="evidence" value="ECO:0007669"/>
    <property type="project" value="TreeGrafter"/>
</dbReference>
<feature type="compositionally biased region" description="Polar residues" evidence="1">
    <location>
        <begin position="316"/>
        <end position="326"/>
    </location>
</feature>
<dbReference type="AlphaFoldDB" id="A0A2T3AVQ2"/>
<dbReference type="PROSITE" id="PS50030">
    <property type="entry name" value="UBA"/>
    <property type="match status" value="1"/>
</dbReference>
<dbReference type="GO" id="GO:0005829">
    <property type="term" value="C:cytosol"/>
    <property type="evidence" value="ECO:0007669"/>
    <property type="project" value="TreeGrafter"/>
</dbReference>
<dbReference type="RefSeq" id="XP_024718743.1">
    <property type="nucleotide sequence ID" value="XM_024869392.1"/>
</dbReference>
<dbReference type="PROSITE" id="PS50053">
    <property type="entry name" value="UBIQUITIN_2"/>
    <property type="match status" value="1"/>
</dbReference>
<dbReference type="GeneID" id="36577473"/>
<sequence length="450" mass="45801">MADETAASEADPQITFKVKTSSEGLHTITIAESATVLDLKNTLAGDDYEKIPAGRQRLIYSGRVMKDEDPLSKYKIKAGNTIHMVKSAASNAAQNPANAGASAAGGAPRAAPGVPTNMAAGTANNPLAGLTGARFAGHMGLPGAEMFGADGGMGAPPSEESVARMLEDPNTVQIMREALRNPAIVDMMIQNTPHLRNNPQARQIIQSPEFMQMMTNPEAIREAARMRRMMQGLGGGAGAFPAPGVTDTTPQGAAGSNPTPNQPTATPFNPFAAMGMGAGGFGRGAPAAGNPFAALFGQPAGQTPSQTPPAAGSAGQGTPSQATPGQGTPAANPDAGAANAANPFASLFGGAGGANPFAQMPPLTPESIQEANQAMQFLRSSGLDLGSLFGGGAGAGAGSPPPADTRPPEERYAEQLRQLNDMGFFDFDRNVEALRRSGGSVQGAIEQLLS</sequence>
<dbReference type="InterPro" id="IPR015496">
    <property type="entry name" value="Ubiquilin"/>
</dbReference>
<feature type="region of interest" description="Disordered" evidence="1">
    <location>
        <begin position="292"/>
        <end position="338"/>
    </location>
</feature>
<feature type="domain" description="UBA" evidence="2">
    <location>
        <begin position="407"/>
        <end position="450"/>
    </location>
</feature>
<dbReference type="InterPro" id="IPR015940">
    <property type="entry name" value="UBA"/>
</dbReference>
<dbReference type="Gene3D" id="1.10.8.10">
    <property type="entry name" value="DNA helicase RuvA subunit, C-terminal domain"/>
    <property type="match status" value="1"/>
</dbReference>
<dbReference type="InterPro" id="IPR006636">
    <property type="entry name" value="STI1_HS-bd"/>
</dbReference>
<dbReference type="InterPro" id="IPR000626">
    <property type="entry name" value="Ubiquitin-like_dom"/>
</dbReference>
<dbReference type="SMART" id="SM00213">
    <property type="entry name" value="UBQ"/>
    <property type="match status" value="1"/>
</dbReference>
<feature type="compositionally biased region" description="Polar residues" evidence="1">
    <location>
        <begin position="246"/>
        <end position="267"/>
    </location>
</feature>
<dbReference type="InterPro" id="IPR009060">
    <property type="entry name" value="UBA-like_sf"/>
</dbReference>
<feature type="domain" description="Ubiquitin-like" evidence="3">
    <location>
        <begin position="14"/>
        <end position="91"/>
    </location>
</feature>
<dbReference type="OrthoDB" id="267397at2759"/>
<dbReference type="FunFam" id="1.10.8.10:FF:000024">
    <property type="entry name" value="Ubiquitin domain-containing protein DSK2"/>
    <property type="match status" value="1"/>
</dbReference>
<dbReference type="Gene3D" id="3.10.20.90">
    <property type="entry name" value="Phosphatidylinositol 3-kinase Catalytic Subunit, Chain A, domain 1"/>
    <property type="match status" value="1"/>
</dbReference>
<feature type="compositionally biased region" description="Low complexity" evidence="1">
    <location>
        <begin position="329"/>
        <end position="338"/>
    </location>
</feature>
<evidence type="ECO:0000259" key="3">
    <source>
        <dbReference type="PROSITE" id="PS50053"/>
    </source>
</evidence>
<dbReference type="PANTHER" id="PTHR10677:SF3">
    <property type="entry name" value="FI07626P-RELATED"/>
    <property type="match status" value="1"/>
</dbReference>
<dbReference type="InterPro" id="IPR029071">
    <property type="entry name" value="Ubiquitin-like_domsf"/>
</dbReference>
<dbReference type="Pfam" id="PF00627">
    <property type="entry name" value="UBA"/>
    <property type="match status" value="1"/>
</dbReference>
<dbReference type="Pfam" id="PF00240">
    <property type="entry name" value="ubiquitin"/>
    <property type="match status" value="1"/>
</dbReference>
<dbReference type="FunCoup" id="A0A2T3AVQ2">
    <property type="interactions" value="643"/>
</dbReference>
<dbReference type="SMART" id="SM00727">
    <property type="entry name" value="STI1"/>
    <property type="match status" value="2"/>
</dbReference>
<evidence type="ECO:0008006" key="6">
    <source>
        <dbReference type="Google" id="ProtNLM"/>
    </source>
</evidence>
<dbReference type="CDD" id="cd14324">
    <property type="entry name" value="UBA_Dsk2p_like"/>
    <property type="match status" value="1"/>
</dbReference>
<dbReference type="CDD" id="cd16106">
    <property type="entry name" value="Ubl_Dsk2p_like"/>
    <property type="match status" value="1"/>
</dbReference>
<proteinExistence type="predicted"/>
<dbReference type="Proteomes" id="UP000241818">
    <property type="component" value="Unassembled WGS sequence"/>
</dbReference>
<dbReference type="SUPFAM" id="SSF46934">
    <property type="entry name" value="UBA-like"/>
    <property type="match status" value="1"/>
</dbReference>
<evidence type="ECO:0000313" key="5">
    <source>
        <dbReference type="Proteomes" id="UP000241818"/>
    </source>
</evidence>
<accession>A0A2T3AVQ2</accession>
<feature type="region of interest" description="Disordered" evidence="1">
    <location>
        <begin position="236"/>
        <end position="271"/>
    </location>
</feature>
<feature type="region of interest" description="Disordered" evidence="1">
    <location>
        <begin position="389"/>
        <end position="410"/>
    </location>
</feature>
<dbReference type="STRING" id="857342.A0A2T3AVQ2"/>
<dbReference type="EMBL" id="KZ679015">
    <property type="protein sequence ID" value="PSS12745.1"/>
    <property type="molecule type" value="Genomic_DNA"/>
</dbReference>
<dbReference type="SMART" id="SM00165">
    <property type="entry name" value="UBA"/>
    <property type="match status" value="1"/>
</dbReference>
<evidence type="ECO:0000313" key="4">
    <source>
        <dbReference type="EMBL" id="PSS12745.1"/>
    </source>
</evidence>
<name>A0A2T3AVQ2_AMORE</name>
<evidence type="ECO:0000256" key="1">
    <source>
        <dbReference type="SAM" id="MobiDB-lite"/>
    </source>
</evidence>
<dbReference type="PANTHER" id="PTHR10677">
    <property type="entry name" value="UBIQUILIN"/>
    <property type="match status" value="1"/>
</dbReference>
<organism evidence="4 5">
    <name type="scientific">Amorphotheca resinae ATCC 22711</name>
    <dbReference type="NCBI Taxonomy" id="857342"/>
    <lineage>
        <taxon>Eukaryota</taxon>
        <taxon>Fungi</taxon>
        <taxon>Dikarya</taxon>
        <taxon>Ascomycota</taxon>
        <taxon>Pezizomycotina</taxon>
        <taxon>Leotiomycetes</taxon>
        <taxon>Helotiales</taxon>
        <taxon>Amorphothecaceae</taxon>
        <taxon>Amorphotheca</taxon>
    </lineage>
</organism>